<dbReference type="AlphaFoldDB" id="A0A161Q119"/>
<dbReference type="EMBL" id="LTAO01000024">
    <property type="protein sequence ID" value="KYG29163.1"/>
    <property type="molecule type" value="Genomic_DNA"/>
</dbReference>
<dbReference type="Proteomes" id="UP000075806">
    <property type="component" value="Unassembled WGS sequence"/>
</dbReference>
<dbReference type="InterPro" id="IPR019644">
    <property type="entry name" value="DUF2508"/>
</dbReference>
<sequence length="73" mass="9106">MLFRKKGKIRKEEDERLLIAIEQMKQKYDNHRHYLDHSFDPTDDSRNQMKLVESLYSFLIREARIRRVRKDRL</sequence>
<organism evidence="1 2">
    <name type="scientific">Alkalihalobacillus trypoxylicola</name>
    <dbReference type="NCBI Taxonomy" id="519424"/>
    <lineage>
        <taxon>Bacteria</taxon>
        <taxon>Bacillati</taxon>
        <taxon>Bacillota</taxon>
        <taxon>Bacilli</taxon>
        <taxon>Bacillales</taxon>
        <taxon>Bacillaceae</taxon>
        <taxon>Alkalihalobacillus</taxon>
    </lineage>
</organism>
<name>A0A161Q119_9BACI</name>
<evidence type="ECO:0008006" key="3">
    <source>
        <dbReference type="Google" id="ProtNLM"/>
    </source>
</evidence>
<dbReference type="STRING" id="519424.AZF04_20195"/>
<keyword evidence="2" id="KW-1185">Reference proteome</keyword>
<dbReference type="Pfam" id="PF10704">
    <property type="entry name" value="DUF2508"/>
    <property type="match status" value="1"/>
</dbReference>
<comment type="caution">
    <text evidence="1">The sequence shown here is derived from an EMBL/GenBank/DDBJ whole genome shotgun (WGS) entry which is preliminary data.</text>
</comment>
<evidence type="ECO:0000313" key="2">
    <source>
        <dbReference type="Proteomes" id="UP000075806"/>
    </source>
</evidence>
<evidence type="ECO:0000313" key="1">
    <source>
        <dbReference type="EMBL" id="KYG29163.1"/>
    </source>
</evidence>
<proteinExistence type="predicted"/>
<gene>
    <name evidence="1" type="ORF">AZF04_20195</name>
</gene>
<reference evidence="1" key="1">
    <citation type="submission" date="2016-02" db="EMBL/GenBank/DDBJ databases">
        <title>Genome sequence of Bacillus trypoxylicola KCTC 13244(T).</title>
        <authorList>
            <person name="Jeong H."/>
            <person name="Park S.-H."/>
            <person name="Choi S.-K."/>
        </authorList>
    </citation>
    <scope>NUCLEOTIDE SEQUENCE [LARGE SCALE GENOMIC DNA]</scope>
    <source>
        <strain evidence="1">KCTC 13244</strain>
    </source>
</reference>
<accession>A0A161Q119</accession>
<dbReference type="RefSeq" id="WP_045489658.1">
    <property type="nucleotide sequence ID" value="NZ_LTAO01000024.1"/>
</dbReference>
<protein>
    <recommendedName>
        <fullName evidence="3">DUF2508 domain-containing protein</fullName>
    </recommendedName>
</protein>
<dbReference type="OrthoDB" id="2166610at2"/>